<name>A0ACB9YNH3_9PEZI</name>
<dbReference type="EMBL" id="MU393578">
    <property type="protein sequence ID" value="KAI4860666.1"/>
    <property type="molecule type" value="Genomic_DNA"/>
</dbReference>
<evidence type="ECO:0000313" key="1">
    <source>
        <dbReference type="EMBL" id="KAI4860666.1"/>
    </source>
</evidence>
<reference evidence="1 2" key="1">
    <citation type="journal article" date="2022" name="New Phytol.">
        <title>Ecological generalism drives hyperdiversity of secondary metabolite gene clusters in xylarialean endophytes.</title>
        <authorList>
            <person name="Franco M.E.E."/>
            <person name="Wisecaver J.H."/>
            <person name="Arnold A.E."/>
            <person name="Ju Y.M."/>
            <person name="Slot J.C."/>
            <person name="Ahrendt S."/>
            <person name="Moore L.P."/>
            <person name="Eastman K.E."/>
            <person name="Scott K."/>
            <person name="Konkel Z."/>
            <person name="Mondo S.J."/>
            <person name="Kuo A."/>
            <person name="Hayes R.D."/>
            <person name="Haridas S."/>
            <person name="Andreopoulos B."/>
            <person name="Riley R."/>
            <person name="LaButti K."/>
            <person name="Pangilinan J."/>
            <person name="Lipzen A."/>
            <person name="Amirebrahimi M."/>
            <person name="Yan J."/>
            <person name="Adam C."/>
            <person name="Keymanesh K."/>
            <person name="Ng V."/>
            <person name="Louie K."/>
            <person name="Northen T."/>
            <person name="Drula E."/>
            <person name="Henrissat B."/>
            <person name="Hsieh H.M."/>
            <person name="Youens-Clark K."/>
            <person name="Lutzoni F."/>
            <person name="Miadlikowska J."/>
            <person name="Eastwood D.C."/>
            <person name="Hamelin R.C."/>
            <person name="Grigoriev I.V."/>
            <person name="U'Ren J.M."/>
        </authorList>
    </citation>
    <scope>NUCLEOTIDE SEQUENCE [LARGE SCALE GENOMIC DNA]</scope>
    <source>
        <strain evidence="1 2">CBS 119005</strain>
    </source>
</reference>
<protein>
    <submittedName>
        <fullName evidence="1">Glycosyltransferase family 25 protein</fullName>
    </submittedName>
</protein>
<dbReference type="Proteomes" id="UP001497700">
    <property type="component" value="Unassembled WGS sequence"/>
</dbReference>
<gene>
    <name evidence="1" type="ORF">F4820DRAFT_436206</name>
</gene>
<sequence>MPPYRRTFVIFCILAPLFYIYWWKFIAPDTLSGLLSSTASENVFNKTLGFPRIFVINLPPRTDRRDAMVLAGAVSNISFSWIDGVASDQVSDRIIPEDDRGHSAGARGSWRSHMNALQAVVDRNLGSALILEDDIDWDIRLKSQLQTFAAASRTWLRESKSSRAEVELLDVIKYADRDVKDVYGNGWDVLWLGHCGADLPSAQKTATSPLIVTIPADETVPAPKHLKPHPFALQDKLGDNYPPHTRVVHASGGNVCTLAYAVSREGARKLLLELNGHYDTQWDLMLQKWCEGGYITKEGGASEEHQDAPPICLTVQPPLFSHYYPKGGASNIQGQGGGYAKGTGSPYIRLSVRENLRRLVTGEPLSEMVDQLPDDGDPIWK</sequence>
<comment type="caution">
    <text evidence="1">The sequence shown here is derived from an EMBL/GenBank/DDBJ whole genome shotgun (WGS) entry which is preliminary data.</text>
</comment>
<organism evidence="1 2">
    <name type="scientific">Hypoxylon rubiginosum</name>
    <dbReference type="NCBI Taxonomy" id="110542"/>
    <lineage>
        <taxon>Eukaryota</taxon>
        <taxon>Fungi</taxon>
        <taxon>Dikarya</taxon>
        <taxon>Ascomycota</taxon>
        <taxon>Pezizomycotina</taxon>
        <taxon>Sordariomycetes</taxon>
        <taxon>Xylariomycetidae</taxon>
        <taxon>Xylariales</taxon>
        <taxon>Hypoxylaceae</taxon>
        <taxon>Hypoxylon</taxon>
    </lineage>
</organism>
<keyword evidence="2" id="KW-1185">Reference proteome</keyword>
<accession>A0ACB9YNH3</accession>
<proteinExistence type="predicted"/>
<evidence type="ECO:0000313" key="2">
    <source>
        <dbReference type="Proteomes" id="UP001497700"/>
    </source>
</evidence>